<name>A0A372G8U2_9ACTN</name>
<evidence type="ECO:0000256" key="1">
    <source>
        <dbReference type="ARBA" id="ARBA00022798"/>
    </source>
</evidence>
<dbReference type="InterPro" id="IPR036390">
    <property type="entry name" value="WH_DNA-bd_sf"/>
</dbReference>
<dbReference type="SMART" id="SM00346">
    <property type="entry name" value="HTH_ICLR"/>
    <property type="match status" value="1"/>
</dbReference>
<comment type="caution">
    <text evidence="10">The sequence shown here is derived from an EMBL/GenBank/DDBJ whole genome shotgun (WGS) entry which is preliminary data.</text>
</comment>
<keyword evidence="2" id="KW-0805">Transcription regulation</keyword>
<dbReference type="InterPro" id="IPR005471">
    <property type="entry name" value="Tscrpt_reg_IclR_N"/>
</dbReference>
<comment type="function">
    <text evidence="5">May be an activator protein for the gylABX operon.</text>
</comment>
<gene>
    <name evidence="10" type="ORF">D0T12_29200</name>
</gene>
<dbReference type="GO" id="GO:0045892">
    <property type="term" value="P:negative regulation of DNA-templated transcription"/>
    <property type="evidence" value="ECO:0007669"/>
    <property type="project" value="TreeGrafter"/>
</dbReference>
<dbReference type="Gene3D" id="3.30.450.40">
    <property type="match status" value="1"/>
</dbReference>
<feature type="domain" description="HTH iclR-type" evidence="8">
    <location>
        <begin position="11"/>
        <end position="71"/>
    </location>
</feature>
<evidence type="ECO:0000313" key="11">
    <source>
        <dbReference type="Proteomes" id="UP000262882"/>
    </source>
</evidence>
<dbReference type="SUPFAM" id="SSF46785">
    <property type="entry name" value="Winged helix' DNA-binding domain"/>
    <property type="match status" value="1"/>
</dbReference>
<dbReference type="InterPro" id="IPR050707">
    <property type="entry name" value="HTH_MetabolicPath_Reg"/>
</dbReference>
<sequence length="281" mass="30075">MSREKTGPDFVEALARGLDVIKAFGTRRRPMSLSEIASETGLARATARRILLTLEQLGYVRSSPAGYLLAPRVLELGVAYTLSAGLWEIAQPHLRELVAATGQAASVAQLDGADIIYVARVAVPKVVATVINVGTRFPARSTALGKTLLSALAPDDLAAALDAPSASGTPAFRERPIGRLEDDLREIRSRGWAETDEEMSPGVRSIAAPIRDGDGTVIAAVNVSALVAEVSHETMIEEYLPLLLVAASEIGRDYALLRDTPQEQVTARSASRRRSEPTRAR</sequence>
<dbReference type="PROSITE" id="PS51077">
    <property type="entry name" value="HTH_ICLR"/>
    <property type="match status" value="1"/>
</dbReference>
<evidence type="ECO:0000256" key="2">
    <source>
        <dbReference type="ARBA" id="ARBA00023015"/>
    </source>
</evidence>
<evidence type="ECO:0000256" key="5">
    <source>
        <dbReference type="ARBA" id="ARBA00058938"/>
    </source>
</evidence>
<dbReference type="Gene3D" id="1.10.10.10">
    <property type="entry name" value="Winged helix-like DNA-binding domain superfamily/Winged helix DNA-binding domain"/>
    <property type="match status" value="1"/>
</dbReference>
<dbReference type="OrthoDB" id="9807558at2"/>
<evidence type="ECO:0000256" key="7">
    <source>
        <dbReference type="SAM" id="MobiDB-lite"/>
    </source>
</evidence>
<dbReference type="FunFam" id="1.10.10.10:FF:000056">
    <property type="entry name" value="IclR family transcriptional regulator"/>
    <property type="match status" value="1"/>
</dbReference>
<dbReference type="Pfam" id="PF01614">
    <property type="entry name" value="IclR_C"/>
    <property type="match status" value="1"/>
</dbReference>
<evidence type="ECO:0000256" key="4">
    <source>
        <dbReference type="ARBA" id="ARBA00023163"/>
    </source>
</evidence>
<dbReference type="GO" id="GO:0003700">
    <property type="term" value="F:DNA-binding transcription factor activity"/>
    <property type="evidence" value="ECO:0007669"/>
    <property type="project" value="TreeGrafter"/>
</dbReference>
<keyword evidence="3" id="KW-0238">DNA-binding</keyword>
<dbReference type="PROSITE" id="PS51078">
    <property type="entry name" value="ICLR_ED"/>
    <property type="match status" value="1"/>
</dbReference>
<dbReference type="PANTHER" id="PTHR30136">
    <property type="entry name" value="HELIX-TURN-HELIX TRANSCRIPTIONAL REGULATOR, ICLR FAMILY"/>
    <property type="match status" value="1"/>
</dbReference>
<keyword evidence="11" id="KW-1185">Reference proteome</keyword>
<dbReference type="Proteomes" id="UP000262882">
    <property type="component" value="Unassembled WGS sequence"/>
</dbReference>
<keyword evidence="4" id="KW-0804">Transcription</keyword>
<dbReference type="EMBL" id="QVNQ01000011">
    <property type="protein sequence ID" value="RFS81805.1"/>
    <property type="molecule type" value="Genomic_DNA"/>
</dbReference>
<dbReference type="PANTHER" id="PTHR30136:SF34">
    <property type="entry name" value="TRANSCRIPTIONAL REGULATOR"/>
    <property type="match status" value="1"/>
</dbReference>
<protein>
    <recommendedName>
        <fullName evidence="6">Glycerol operon regulatory protein</fullName>
    </recommendedName>
</protein>
<feature type="domain" description="IclR-ED" evidence="9">
    <location>
        <begin position="72"/>
        <end position="256"/>
    </location>
</feature>
<evidence type="ECO:0000259" key="9">
    <source>
        <dbReference type="PROSITE" id="PS51078"/>
    </source>
</evidence>
<evidence type="ECO:0000313" key="10">
    <source>
        <dbReference type="EMBL" id="RFS81805.1"/>
    </source>
</evidence>
<dbReference type="InterPro" id="IPR014757">
    <property type="entry name" value="Tscrpt_reg_IclR_C"/>
</dbReference>
<feature type="region of interest" description="Disordered" evidence="7">
    <location>
        <begin position="258"/>
        <end position="281"/>
    </location>
</feature>
<keyword evidence="1" id="KW-0319">Glycerol metabolism</keyword>
<reference evidence="10 11" key="1">
    <citation type="submission" date="2018-08" db="EMBL/GenBank/DDBJ databases">
        <title>Actinomadura spongicola sp. nov., isolated from marine sponge Leucetta chagosensis.</title>
        <authorList>
            <person name="Li L."/>
            <person name="Lin H.W."/>
        </authorList>
    </citation>
    <scope>NUCLEOTIDE SEQUENCE [LARGE SCALE GENOMIC DNA]</scope>
    <source>
        <strain evidence="10 11">LHW52907</strain>
    </source>
</reference>
<dbReference type="AlphaFoldDB" id="A0A372G8U2"/>
<accession>A0A372G8U2</accession>
<evidence type="ECO:0000256" key="3">
    <source>
        <dbReference type="ARBA" id="ARBA00023125"/>
    </source>
</evidence>
<proteinExistence type="predicted"/>
<dbReference type="GO" id="GO:0003677">
    <property type="term" value="F:DNA binding"/>
    <property type="evidence" value="ECO:0007669"/>
    <property type="project" value="UniProtKB-KW"/>
</dbReference>
<dbReference type="InterPro" id="IPR036388">
    <property type="entry name" value="WH-like_DNA-bd_sf"/>
</dbReference>
<organism evidence="10 11">
    <name type="scientific">Actinomadura spongiicola</name>
    <dbReference type="NCBI Taxonomy" id="2303421"/>
    <lineage>
        <taxon>Bacteria</taxon>
        <taxon>Bacillati</taxon>
        <taxon>Actinomycetota</taxon>
        <taxon>Actinomycetes</taxon>
        <taxon>Streptosporangiales</taxon>
        <taxon>Thermomonosporaceae</taxon>
        <taxon>Actinomadura</taxon>
    </lineage>
</organism>
<dbReference type="RefSeq" id="WP_117403606.1">
    <property type="nucleotide sequence ID" value="NZ_QVNQ01000011.1"/>
</dbReference>
<evidence type="ECO:0000259" key="8">
    <source>
        <dbReference type="PROSITE" id="PS51077"/>
    </source>
</evidence>
<dbReference type="GO" id="GO:0006071">
    <property type="term" value="P:glycerol metabolic process"/>
    <property type="evidence" value="ECO:0007669"/>
    <property type="project" value="UniProtKB-KW"/>
</dbReference>
<dbReference type="Pfam" id="PF09339">
    <property type="entry name" value="HTH_IclR"/>
    <property type="match status" value="1"/>
</dbReference>
<dbReference type="SUPFAM" id="SSF55781">
    <property type="entry name" value="GAF domain-like"/>
    <property type="match status" value="1"/>
</dbReference>
<evidence type="ECO:0000256" key="6">
    <source>
        <dbReference type="ARBA" id="ARBA00070406"/>
    </source>
</evidence>
<dbReference type="InterPro" id="IPR029016">
    <property type="entry name" value="GAF-like_dom_sf"/>
</dbReference>